<evidence type="ECO:0000259" key="2">
    <source>
        <dbReference type="Pfam" id="PF25638"/>
    </source>
</evidence>
<dbReference type="InterPro" id="IPR046025">
    <property type="entry name" value="DUF5983"/>
</dbReference>
<name>A0A5J0EV43_SALET</name>
<feature type="domain" description="DUF5983" evidence="1">
    <location>
        <begin position="69"/>
        <end position="163"/>
    </location>
</feature>
<organism evidence="3">
    <name type="scientific">Salmonella enterica subsp. enterica serovar Vitkin</name>
    <dbReference type="NCBI Taxonomy" id="2565162"/>
    <lineage>
        <taxon>Bacteria</taxon>
        <taxon>Pseudomonadati</taxon>
        <taxon>Pseudomonadota</taxon>
        <taxon>Gammaproteobacteria</taxon>
        <taxon>Enterobacterales</taxon>
        <taxon>Enterobacteriaceae</taxon>
        <taxon>Salmonella</taxon>
    </lineage>
</organism>
<evidence type="ECO:0008006" key="4">
    <source>
        <dbReference type="Google" id="ProtNLM"/>
    </source>
</evidence>
<comment type="caution">
    <text evidence="3">The sequence shown here is derived from an EMBL/GenBank/DDBJ whole genome shotgun (WGS) entry which is preliminary data.</text>
</comment>
<dbReference type="Pfam" id="PF25638">
    <property type="entry name" value="DUF5983_N"/>
    <property type="match status" value="1"/>
</dbReference>
<sequence>MKLSLNVEADSINVLALNMGRIAVDIDGIGLAELIDVICNNGYSLRIADAPGNPVVETLLSPSVRLPGLCCSTAHITCEDNAILAQAFLQCHKDSHNAWIHDTGYGYLLRLNARRYPVLELKRMGLSTACRRLVASLMRRYPVDILHLDAAGDLLPGVETFDW</sequence>
<proteinExistence type="predicted"/>
<evidence type="ECO:0000259" key="1">
    <source>
        <dbReference type="Pfam" id="PF19419"/>
    </source>
</evidence>
<reference evidence="3" key="1">
    <citation type="submission" date="2019-03" db="EMBL/GenBank/DDBJ databases">
        <authorList>
            <person name="Ashton P.M."/>
            <person name="Dallman T."/>
            <person name="Nair S."/>
            <person name="De Pinna E."/>
            <person name="Peters T."/>
            <person name="Grant K."/>
        </authorList>
    </citation>
    <scope>NUCLEOTIDE SEQUENCE [LARGE SCALE GENOMIC DNA]</scope>
    <source>
        <strain evidence="3">313260</strain>
    </source>
</reference>
<dbReference type="InterPro" id="IPR057653">
    <property type="entry name" value="YeeW-like_dom"/>
</dbReference>
<dbReference type="AlphaFoldDB" id="A0A5J0EV43"/>
<feature type="domain" description="YeeW-like" evidence="2">
    <location>
        <begin position="4"/>
        <end position="58"/>
    </location>
</feature>
<dbReference type="Proteomes" id="UP000839561">
    <property type="component" value="Unassembled WGS sequence"/>
</dbReference>
<evidence type="ECO:0000313" key="3">
    <source>
        <dbReference type="EMBL" id="ECG4921403.1"/>
    </source>
</evidence>
<gene>
    <name evidence="3" type="ORF">E0T03_15670</name>
</gene>
<accession>A0A5J0EV43</accession>
<dbReference type="Pfam" id="PF19419">
    <property type="entry name" value="DUF5983"/>
    <property type="match status" value="1"/>
</dbReference>
<dbReference type="EMBL" id="AAIONP010000011">
    <property type="protein sequence ID" value="ECG4921403.1"/>
    <property type="molecule type" value="Genomic_DNA"/>
</dbReference>
<protein>
    <recommendedName>
        <fullName evidence="4">Aec77</fullName>
    </recommendedName>
</protein>